<evidence type="ECO:0000313" key="2">
    <source>
        <dbReference type="Proteomes" id="UP000198925"/>
    </source>
</evidence>
<accession>A0A1G6XYD5</accession>
<dbReference type="AlphaFoldDB" id="A0A1G6XYD5"/>
<dbReference type="PANTHER" id="PTHR28055">
    <property type="entry name" value="ALTERED INHERITANCE OF MITOCHONDRIA PROTEIN 41, MITOCHONDRIAL"/>
    <property type="match status" value="1"/>
</dbReference>
<dbReference type="GO" id="GO:0016884">
    <property type="term" value="F:carbon-nitrogen ligase activity, with glutamine as amido-N-donor"/>
    <property type="evidence" value="ECO:0007669"/>
    <property type="project" value="InterPro"/>
</dbReference>
<dbReference type="Gene3D" id="1.10.10.410">
    <property type="match status" value="1"/>
</dbReference>
<reference evidence="1 2" key="1">
    <citation type="submission" date="2016-10" db="EMBL/GenBank/DDBJ databases">
        <authorList>
            <person name="de Groot N.N."/>
        </authorList>
    </citation>
    <scope>NUCLEOTIDE SEQUENCE [LARGE SCALE GENOMIC DNA]</scope>
    <source>
        <strain evidence="1 2">CPCC 100156</strain>
    </source>
</reference>
<sequence length="154" mass="16484">MAEDLRSRFTEALKASMLAKDTARTSTLRMIMAKLKDVDIAARPTGVDRVPDEQITAMLRGMAKSRRESVELYRQGNRPELAEKEEAEIAVIEGFLPQQMDEAAMQAAVAAAVAETGATGIKEMGKVMAVLRAKHAASLDMAKAGPLVKAALGG</sequence>
<gene>
    <name evidence="1" type="ORF">SAMN04487779_101327</name>
</gene>
<dbReference type="InterPro" id="IPR019004">
    <property type="entry name" value="YqeY/Aim41"/>
</dbReference>
<name>A0A1G6XYD5_9PROT</name>
<keyword evidence="2" id="KW-1185">Reference proteome</keyword>
<dbReference type="Gene3D" id="1.10.1510.10">
    <property type="entry name" value="Uncharacterised protein YqeY/AIM41 PF09424, N-terminal domain"/>
    <property type="match status" value="1"/>
</dbReference>
<dbReference type="Pfam" id="PF09424">
    <property type="entry name" value="YqeY"/>
    <property type="match status" value="1"/>
</dbReference>
<dbReference type="STRING" id="938405.SAMN02927895_04577"/>
<organism evidence="1 2">
    <name type="scientific">Belnapia rosea</name>
    <dbReference type="NCBI Taxonomy" id="938405"/>
    <lineage>
        <taxon>Bacteria</taxon>
        <taxon>Pseudomonadati</taxon>
        <taxon>Pseudomonadota</taxon>
        <taxon>Alphaproteobacteria</taxon>
        <taxon>Acetobacterales</taxon>
        <taxon>Roseomonadaceae</taxon>
        <taxon>Belnapia</taxon>
    </lineage>
</organism>
<dbReference type="RefSeq" id="WP_090664262.1">
    <property type="nucleotide sequence ID" value="NZ_FMZX01000013.1"/>
</dbReference>
<proteinExistence type="predicted"/>
<evidence type="ECO:0000313" key="1">
    <source>
        <dbReference type="EMBL" id="SDD83021.1"/>
    </source>
</evidence>
<dbReference type="Proteomes" id="UP000198925">
    <property type="component" value="Unassembled WGS sequence"/>
</dbReference>
<dbReference type="PANTHER" id="PTHR28055:SF1">
    <property type="entry name" value="ALTERED INHERITANCE OF MITOCHONDRIA PROTEIN 41, MITOCHONDRIAL"/>
    <property type="match status" value="1"/>
</dbReference>
<protein>
    <recommendedName>
        <fullName evidence="3">GatB/YqeY domain-containing protein</fullName>
    </recommendedName>
</protein>
<dbReference type="InterPro" id="IPR003789">
    <property type="entry name" value="Asn/Gln_tRNA_amidoTrase-B-like"/>
</dbReference>
<dbReference type="InterPro" id="IPR023168">
    <property type="entry name" value="GatB_Yqey_C_2"/>
</dbReference>
<evidence type="ECO:0008006" key="3">
    <source>
        <dbReference type="Google" id="ProtNLM"/>
    </source>
</evidence>
<dbReference type="InterPro" id="IPR042184">
    <property type="entry name" value="YqeY/Aim41_N"/>
</dbReference>
<dbReference type="SUPFAM" id="SSF89095">
    <property type="entry name" value="GatB/YqeY motif"/>
    <property type="match status" value="1"/>
</dbReference>
<dbReference type="EMBL" id="FMZX01000013">
    <property type="protein sequence ID" value="SDD83021.1"/>
    <property type="molecule type" value="Genomic_DNA"/>
</dbReference>